<dbReference type="PANTHER" id="PTHR33573:SF56">
    <property type="entry name" value="CASP-LIKE PROTEIN 4C1"/>
    <property type="match status" value="1"/>
</dbReference>
<evidence type="ECO:0000256" key="5">
    <source>
        <dbReference type="ARBA" id="ARBA00022692"/>
    </source>
</evidence>
<dbReference type="AlphaFoldDB" id="A0ABD3IUZ0"/>
<keyword evidence="6 8" id="KW-1133">Transmembrane helix</keyword>
<dbReference type="EMBL" id="JBJKBG010000010">
    <property type="protein sequence ID" value="KAL3717810.1"/>
    <property type="molecule type" value="Genomic_DNA"/>
</dbReference>
<evidence type="ECO:0000256" key="7">
    <source>
        <dbReference type="ARBA" id="ARBA00023136"/>
    </source>
</evidence>
<protein>
    <recommendedName>
        <fullName evidence="8">CASP-like protein</fullName>
    </recommendedName>
</protein>
<reference evidence="11 12" key="1">
    <citation type="submission" date="2024-11" db="EMBL/GenBank/DDBJ databases">
        <title>Chromosome-level genome assembly of Eucalyptus globulus Labill. provides insights into its genome evolution.</title>
        <authorList>
            <person name="Li X."/>
        </authorList>
    </citation>
    <scope>NUCLEOTIDE SEQUENCE [LARGE SCALE GENOMIC DNA]</scope>
    <source>
        <strain evidence="11">CL2024</strain>
        <tissue evidence="11">Fresh tender leaves</tissue>
    </source>
</reference>
<feature type="compositionally biased region" description="Basic residues" evidence="9">
    <location>
        <begin position="19"/>
        <end position="30"/>
    </location>
</feature>
<comment type="subunit">
    <text evidence="3 8">Homodimer and heterodimers.</text>
</comment>
<keyword evidence="4 8" id="KW-1003">Cell membrane</keyword>
<evidence type="ECO:0000256" key="8">
    <source>
        <dbReference type="RuleBase" id="RU361233"/>
    </source>
</evidence>
<organism evidence="11 12">
    <name type="scientific">Eucalyptus globulus</name>
    <name type="common">Tasmanian blue gum</name>
    <dbReference type="NCBI Taxonomy" id="34317"/>
    <lineage>
        <taxon>Eukaryota</taxon>
        <taxon>Viridiplantae</taxon>
        <taxon>Streptophyta</taxon>
        <taxon>Embryophyta</taxon>
        <taxon>Tracheophyta</taxon>
        <taxon>Spermatophyta</taxon>
        <taxon>Magnoliopsida</taxon>
        <taxon>eudicotyledons</taxon>
        <taxon>Gunneridae</taxon>
        <taxon>Pentapetalae</taxon>
        <taxon>rosids</taxon>
        <taxon>malvids</taxon>
        <taxon>Myrtales</taxon>
        <taxon>Myrtaceae</taxon>
        <taxon>Myrtoideae</taxon>
        <taxon>Eucalypteae</taxon>
        <taxon>Eucalyptus</taxon>
    </lineage>
</organism>
<dbReference type="Pfam" id="PF04535">
    <property type="entry name" value="CASP_dom"/>
    <property type="match status" value="1"/>
</dbReference>
<comment type="caution">
    <text evidence="8">Lacks conserved residue(s) required for the propagation of feature annotation.</text>
</comment>
<evidence type="ECO:0000256" key="9">
    <source>
        <dbReference type="SAM" id="MobiDB-lite"/>
    </source>
</evidence>
<evidence type="ECO:0000256" key="6">
    <source>
        <dbReference type="ARBA" id="ARBA00022989"/>
    </source>
</evidence>
<evidence type="ECO:0000259" key="10">
    <source>
        <dbReference type="Pfam" id="PF04535"/>
    </source>
</evidence>
<proteinExistence type="inferred from homology"/>
<name>A0ABD3IUZ0_EUCGL</name>
<keyword evidence="7 8" id="KW-0472">Membrane</keyword>
<dbReference type="PANTHER" id="PTHR33573">
    <property type="entry name" value="CASP-LIKE PROTEIN 4A4"/>
    <property type="match status" value="1"/>
</dbReference>
<feature type="region of interest" description="Disordered" evidence="9">
    <location>
        <begin position="1"/>
        <end position="31"/>
    </location>
</feature>
<feature type="transmembrane region" description="Helical" evidence="8">
    <location>
        <begin position="43"/>
        <end position="65"/>
    </location>
</feature>
<sequence>MRSPPLPYHSPRNGDATPPHHHHHHHHHRQYQSTVSVQKLRRFNWLILVLRLAAFCFSLASSIFSATNSRGPSAPHWYDFEALRYLFAANAMVALYSLLETAASVWEILKNATLFPETFQLWFDFSHDQVFAYILMSAESAGTALARTLKGSATCAASSAFCIQSDIAIALGFAGFLFLAFSSLLSGFRVVCFLISGSRFPH</sequence>
<comment type="similarity">
    <text evidence="2 8">Belongs to the Casparian strip membrane proteins (CASP) family.</text>
</comment>
<evidence type="ECO:0000313" key="11">
    <source>
        <dbReference type="EMBL" id="KAL3717810.1"/>
    </source>
</evidence>
<keyword evidence="12" id="KW-1185">Reference proteome</keyword>
<keyword evidence="5 8" id="KW-0812">Transmembrane</keyword>
<feature type="domain" description="Casparian strip membrane protein" evidence="10">
    <location>
        <begin position="42"/>
        <end position="178"/>
    </location>
</feature>
<evidence type="ECO:0000256" key="1">
    <source>
        <dbReference type="ARBA" id="ARBA00004651"/>
    </source>
</evidence>
<dbReference type="GO" id="GO:0005886">
    <property type="term" value="C:plasma membrane"/>
    <property type="evidence" value="ECO:0007669"/>
    <property type="project" value="UniProtKB-SubCell"/>
</dbReference>
<dbReference type="Proteomes" id="UP001634007">
    <property type="component" value="Unassembled WGS sequence"/>
</dbReference>
<feature type="transmembrane region" description="Helical" evidence="8">
    <location>
        <begin position="85"/>
        <end position="109"/>
    </location>
</feature>
<evidence type="ECO:0000256" key="4">
    <source>
        <dbReference type="ARBA" id="ARBA00022475"/>
    </source>
</evidence>
<dbReference type="InterPro" id="IPR006702">
    <property type="entry name" value="CASP_dom"/>
</dbReference>
<evidence type="ECO:0000313" key="12">
    <source>
        <dbReference type="Proteomes" id="UP001634007"/>
    </source>
</evidence>
<evidence type="ECO:0000256" key="3">
    <source>
        <dbReference type="ARBA" id="ARBA00011489"/>
    </source>
</evidence>
<evidence type="ECO:0000256" key="2">
    <source>
        <dbReference type="ARBA" id="ARBA00007651"/>
    </source>
</evidence>
<gene>
    <name evidence="11" type="ORF">ACJRO7_003025</name>
</gene>
<feature type="transmembrane region" description="Helical" evidence="8">
    <location>
        <begin position="169"/>
        <end position="195"/>
    </location>
</feature>
<comment type="caution">
    <text evidence="11">The sequence shown here is derived from an EMBL/GenBank/DDBJ whole genome shotgun (WGS) entry which is preliminary data.</text>
</comment>
<comment type="subcellular location">
    <subcellularLocation>
        <location evidence="1 8">Cell membrane</location>
        <topology evidence="1 8">Multi-pass membrane protein</topology>
    </subcellularLocation>
</comment>
<accession>A0ABD3IUZ0</accession>